<dbReference type="EMBL" id="CP000272">
    <property type="protein sequence ID" value="ABE36945.1"/>
    <property type="molecule type" value="Genomic_DNA"/>
</dbReference>
<dbReference type="GO" id="GO:0008374">
    <property type="term" value="F:O-acyltransferase activity"/>
    <property type="evidence" value="ECO:0007669"/>
    <property type="project" value="TreeGrafter"/>
</dbReference>
<dbReference type="RefSeq" id="WP_011494192.1">
    <property type="nucleotide sequence ID" value="NC_007953.1"/>
</dbReference>
<keyword evidence="4" id="KW-0012">Acyltransferase</keyword>
<keyword evidence="5" id="KW-1185">Reference proteome</keyword>
<sequence length="187" mass="20463">MILQGVDSKVAPSFPLKNRVARVLWGIAYVLFFLPTPRPFHAWRRGILRVFGARIGAGAHIYPRVRIWAPWNLSIGDLAGVANGVTLYSMEMIVLGERCVISQGAHLCTGSHDFNDPLFQLTAQPISIGRDAWICAEAFVCPGVQIEEGVVVGARSVVTRSLRESWTVYAGMPAKKISTRSGSGEKQ</sequence>
<dbReference type="EC" id="2.3.1.-" evidence="4"/>
<proteinExistence type="inferred from homology"/>
<dbReference type="CDD" id="cd05825">
    <property type="entry name" value="LbH_wcaF_like"/>
    <property type="match status" value="1"/>
</dbReference>
<gene>
    <name evidence="4" type="ORF">Bxe_C1078</name>
</gene>
<evidence type="ECO:0000313" key="4">
    <source>
        <dbReference type="EMBL" id="ABE36945.1"/>
    </source>
</evidence>
<feature type="transmembrane region" description="Helical" evidence="3">
    <location>
        <begin position="20"/>
        <end position="36"/>
    </location>
</feature>
<accession>Q13G44</accession>
<dbReference type="Gene3D" id="2.160.10.10">
    <property type="entry name" value="Hexapeptide repeat proteins"/>
    <property type="match status" value="1"/>
</dbReference>
<keyword evidence="3" id="KW-0472">Membrane</keyword>
<reference evidence="4 5" key="1">
    <citation type="journal article" date="2006" name="Proc. Natl. Acad. Sci. U.S.A.">
        <title>Burkholderia xenovorans LB400 harbors a multi-replicon, 9.73-Mbp genome shaped for versatility.</title>
        <authorList>
            <person name="Chain P.S."/>
            <person name="Denef V.J."/>
            <person name="Konstantinidis K.T."/>
            <person name="Vergez L.M."/>
            <person name="Agullo L."/>
            <person name="Reyes V.L."/>
            <person name="Hauser L."/>
            <person name="Cordova M."/>
            <person name="Gomez L."/>
            <person name="Gonzalez M."/>
            <person name="Land M."/>
            <person name="Lao V."/>
            <person name="Larimer F."/>
            <person name="LiPuma J.J."/>
            <person name="Mahenthiralingam E."/>
            <person name="Malfatti S.A."/>
            <person name="Marx C.J."/>
            <person name="Parnell J.J."/>
            <person name="Ramette A."/>
            <person name="Richardson P."/>
            <person name="Seeger M."/>
            <person name="Smith D."/>
            <person name="Spilker T."/>
            <person name="Sul W.J."/>
            <person name="Tsoi T.V."/>
            <person name="Ulrich L.E."/>
            <person name="Zhulin I.B."/>
            <person name="Tiedje J.M."/>
        </authorList>
    </citation>
    <scope>NUCLEOTIDE SEQUENCE [LARGE SCALE GENOMIC DNA]</scope>
    <source>
        <strain evidence="4 5">LB400</strain>
    </source>
</reference>
<keyword evidence="2 4" id="KW-0808">Transferase</keyword>
<dbReference type="SUPFAM" id="SSF51161">
    <property type="entry name" value="Trimeric LpxA-like enzymes"/>
    <property type="match status" value="1"/>
</dbReference>
<dbReference type="Proteomes" id="UP000001817">
    <property type="component" value="Chromosome 3"/>
</dbReference>
<dbReference type="eggNOG" id="COG0110">
    <property type="taxonomic scope" value="Bacteria"/>
</dbReference>
<dbReference type="InterPro" id="IPR011004">
    <property type="entry name" value="Trimer_LpxA-like_sf"/>
</dbReference>
<dbReference type="Pfam" id="PF00132">
    <property type="entry name" value="Hexapep"/>
    <property type="match status" value="1"/>
</dbReference>
<evidence type="ECO:0000256" key="2">
    <source>
        <dbReference type="ARBA" id="ARBA00022679"/>
    </source>
</evidence>
<keyword evidence="3" id="KW-1133">Transmembrane helix</keyword>
<organism evidence="4 5">
    <name type="scientific">Paraburkholderia xenovorans (strain LB400)</name>
    <dbReference type="NCBI Taxonomy" id="266265"/>
    <lineage>
        <taxon>Bacteria</taxon>
        <taxon>Pseudomonadati</taxon>
        <taxon>Pseudomonadota</taxon>
        <taxon>Betaproteobacteria</taxon>
        <taxon>Burkholderiales</taxon>
        <taxon>Burkholderiaceae</taxon>
        <taxon>Paraburkholderia</taxon>
    </lineage>
</organism>
<protein>
    <submittedName>
        <fullName evidence="4">Acetyltransferase</fullName>
        <ecNumber evidence="4">2.3.1.-</ecNumber>
    </submittedName>
</protein>
<dbReference type="STRING" id="266265.Bxe_C1078"/>
<dbReference type="PANTHER" id="PTHR23416:SF23">
    <property type="entry name" value="ACETYLTRANSFERASE C18B11.09C-RELATED"/>
    <property type="match status" value="1"/>
</dbReference>
<keyword evidence="3" id="KW-0812">Transmembrane</keyword>
<dbReference type="AlphaFoldDB" id="Q13G44"/>
<dbReference type="KEGG" id="bxb:DR64_8722"/>
<evidence type="ECO:0000256" key="1">
    <source>
        <dbReference type="ARBA" id="ARBA00007274"/>
    </source>
</evidence>
<evidence type="ECO:0000256" key="3">
    <source>
        <dbReference type="SAM" id="Phobius"/>
    </source>
</evidence>
<dbReference type="KEGG" id="bxe:Bxe_C1078"/>
<dbReference type="PANTHER" id="PTHR23416">
    <property type="entry name" value="SIALIC ACID SYNTHASE-RELATED"/>
    <property type="match status" value="1"/>
</dbReference>
<comment type="similarity">
    <text evidence="1">Belongs to the transferase hexapeptide repeat family.</text>
</comment>
<dbReference type="InterPro" id="IPR001451">
    <property type="entry name" value="Hexapep"/>
</dbReference>
<name>Q13G44_PARXL</name>
<dbReference type="GO" id="GO:0005829">
    <property type="term" value="C:cytosol"/>
    <property type="evidence" value="ECO:0007669"/>
    <property type="project" value="TreeGrafter"/>
</dbReference>
<dbReference type="OrthoDB" id="9815592at2"/>
<dbReference type="InterPro" id="IPR051159">
    <property type="entry name" value="Hexapeptide_acetyltransf"/>
</dbReference>
<evidence type="ECO:0000313" key="5">
    <source>
        <dbReference type="Proteomes" id="UP000001817"/>
    </source>
</evidence>